<dbReference type="RefSeq" id="WP_151991218.1">
    <property type="nucleotide sequence ID" value="NZ_LR701528.1"/>
</dbReference>
<reference evidence="1 2" key="1">
    <citation type="submission" date="2019-09" db="EMBL/GenBank/DDBJ databases">
        <authorList>
            <person name="Dittami M. S."/>
        </authorList>
    </citation>
    <scope>NUCLEOTIDE SEQUENCE [LARGE SCALE GENOMIC DNA]</scope>
    <source>
        <strain evidence="1">SPHINGO391</strain>
    </source>
</reference>
<sequence>MNTSTEDALKAIITGIAAAEVTGGKLIDEIANALAMSSAVSREANDPVTAADLARLARWARRDGEK</sequence>
<accession>A0A5E7ZLS9</accession>
<name>A0A5E7ZLS9_9SPHN</name>
<evidence type="ECO:0000313" key="1">
    <source>
        <dbReference type="EMBL" id="VVT20120.1"/>
    </source>
</evidence>
<dbReference type="EMBL" id="CABVLI010000042">
    <property type="protein sequence ID" value="VVT20120.1"/>
    <property type="molecule type" value="Genomic_DNA"/>
</dbReference>
<gene>
    <name evidence="1" type="ORF">SPHINGO391_470030</name>
</gene>
<evidence type="ECO:0000313" key="2">
    <source>
        <dbReference type="Proteomes" id="UP000326857"/>
    </source>
</evidence>
<protein>
    <submittedName>
        <fullName evidence="1">Uncharacterized protein</fullName>
    </submittedName>
</protein>
<organism evidence="1 2">
    <name type="scientific">Sphingomonas aurantiaca</name>
    <dbReference type="NCBI Taxonomy" id="185949"/>
    <lineage>
        <taxon>Bacteria</taxon>
        <taxon>Pseudomonadati</taxon>
        <taxon>Pseudomonadota</taxon>
        <taxon>Alphaproteobacteria</taxon>
        <taxon>Sphingomonadales</taxon>
        <taxon>Sphingomonadaceae</taxon>
        <taxon>Sphingomonas</taxon>
    </lineage>
</organism>
<dbReference type="Proteomes" id="UP000326857">
    <property type="component" value="Unassembled WGS sequence"/>
</dbReference>
<proteinExistence type="predicted"/>
<dbReference type="AlphaFoldDB" id="A0A5E7ZLS9"/>